<dbReference type="Proteomes" id="UP000070531">
    <property type="component" value="Unassembled WGS sequence"/>
</dbReference>
<name>A0A134BBF1_9BACT</name>
<evidence type="ECO:0000313" key="2">
    <source>
        <dbReference type="Proteomes" id="UP000070531"/>
    </source>
</evidence>
<reference evidence="1 2" key="1">
    <citation type="submission" date="2016-01" db="EMBL/GenBank/DDBJ databases">
        <authorList>
            <person name="Oliw E.H."/>
        </authorList>
    </citation>
    <scope>NUCLEOTIDE SEQUENCE [LARGE SCALE GENOMIC DNA]</scope>
    <source>
        <strain evidence="1 2">DNF00307</strain>
    </source>
</reference>
<dbReference type="EMBL" id="LSDL01000074">
    <property type="protein sequence ID" value="KXB77281.1"/>
    <property type="molecule type" value="Genomic_DNA"/>
</dbReference>
<evidence type="ECO:0000313" key="1">
    <source>
        <dbReference type="EMBL" id="KXB77281.1"/>
    </source>
</evidence>
<dbReference type="AlphaFoldDB" id="A0A134BBF1"/>
<dbReference type="STRING" id="419005.HMPREF1860_01451"/>
<proteinExistence type="predicted"/>
<gene>
    <name evidence="1" type="ORF">HMPREF1860_01451</name>
</gene>
<comment type="caution">
    <text evidence="1">The sequence shown here is derived from an EMBL/GenBank/DDBJ whole genome shotgun (WGS) entry which is preliminary data.</text>
</comment>
<sequence length="171" mass="18489">MVAGEQQPHRGGEGEAAVAPVGGELLVTGVGSHLARQVFRVGEGVQTQAVVADAHLPCRKFDVLQGDVTFRHEREVAFYQPRLTLRPHNLVGGEAAQPDKPAVVHDTLELFAGFHELGRGFPVQLFRDDVPSAQRAEVALHPATLLRRLGQVEVAGVFQVRTLVEVTLEAP</sequence>
<accession>A0A134BBF1</accession>
<organism evidence="1">
    <name type="scientific">Prevotella amnii</name>
    <dbReference type="NCBI Taxonomy" id="419005"/>
    <lineage>
        <taxon>Bacteria</taxon>
        <taxon>Pseudomonadati</taxon>
        <taxon>Bacteroidota</taxon>
        <taxon>Bacteroidia</taxon>
        <taxon>Bacteroidales</taxon>
        <taxon>Prevotellaceae</taxon>
        <taxon>Prevotella</taxon>
    </lineage>
</organism>
<protein>
    <submittedName>
        <fullName evidence="1">Uncharacterized protein</fullName>
    </submittedName>
</protein>